<comment type="catalytic activity">
    <reaction evidence="25">
        <text>histamine(out) = histamine(in)</text>
        <dbReference type="Rhea" id="RHEA:73879"/>
        <dbReference type="ChEBI" id="CHEBI:58432"/>
    </reaction>
</comment>
<evidence type="ECO:0000313" key="30">
    <source>
        <dbReference type="Ensembl" id="ENSSPAP00000021034.1"/>
    </source>
</evidence>
<dbReference type="GO" id="GO:0031966">
    <property type="term" value="C:mitochondrial membrane"/>
    <property type="evidence" value="ECO:0007669"/>
    <property type="project" value="UniProtKB-SubCell"/>
</dbReference>
<evidence type="ECO:0000256" key="1">
    <source>
        <dbReference type="ARBA" id="ARBA00004325"/>
    </source>
</evidence>
<evidence type="ECO:0000256" key="21">
    <source>
        <dbReference type="ARBA" id="ARBA00036661"/>
    </source>
</evidence>
<evidence type="ECO:0000256" key="27">
    <source>
        <dbReference type="ARBA" id="ARBA00079877"/>
    </source>
</evidence>
<feature type="transmembrane region" description="Helical" evidence="28">
    <location>
        <begin position="372"/>
        <end position="393"/>
    </location>
</feature>
<feature type="domain" description="Major facilitator superfamily (MFS) profile" evidence="29">
    <location>
        <begin position="105"/>
        <end position="514"/>
    </location>
</feature>
<dbReference type="FunFam" id="1.20.1250.20:FF:000165">
    <property type="entry name" value="Solute carrier family 22 member 3"/>
    <property type="match status" value="1"/>
</dbReference>
<dbReference type="Pfam" id="PF00083">
    <property type="entry name" value="Sugar_tr"/>
    <property type="match status" value="1"/>
</dbReference>
<dbReference type="GO" id="GO:0006837">
    <property type="term" value="P:serotonin transport"/>
    <property type="evidence" value="ECO:0007669"/>
    <property type="project" value="UniProtKB-ARBA"/>
</dbReference>
<comment type="catalytic activity">
    <reaction evidence="22">
        <text>guanidine(out) = guanidine(in)</text>
        <dbReference type="Rhea" id="RHEA:73883"/>
        <dbReference type="ChEBI" id="CHEBI:30087"/>
    </reaction>
</comment>
<organism evidence="30">
    <name type="scientific">Stegastes partitus</name>
    <name type="common">bicolor damselfish</name>
    <dbReference type="NCBI Taxonomy" id="144197"/>
    <lineage>
        <taxon>Eukaryota</taxon>
        <taxon>Metazoa</taxon>
        <taxon>Chordata</taxon>
        <taxon>Craniata</taxon>
        <taxon>Vertebrata</taxon>
        <taxon>Euteleostomi</taxon>
        <taxon>Actinopterygii</taxon>
        <taxon>Neopterygii</taxon>
        <taxon>Teleostei</taxon>
        <taxon>Neoteleostei</taxon>
        <taxon>Acanthomorphata</taxon>
        <taxon>Ovalentaria</taxon>
        <taxon>Pomacentridae</taxon>
        <taxon>Stegastes</taxon>
    </lineage>
</organism>
<dbReference type="InterPro" id="IPR020846">
    <property type="entry name" value="MFS_dom"/>
</dbReference>
<dbReference type="GO" id="GO:0015872">
    <property type="term" value="P:dopamine transport"/>
    <property type="evidence" value="ECO:0007669"/>
    <property type="project" value="UniProtKB-ARBA"/>
</dbReference>
<evidence type="ECO:0000256" key="15">
    <source>
        <dbReference type="ARBA" id="ARBA00035884"/>
    </source>
</evidence>
<evidence type="ECO:0000256" key="23">
    <source>
        <dbReference type="ARBA" id="ARBA00036845"/>
    </source>
</evidence>
<evidence type="ECO:0000256" key="12">
    <source>
        <dbReference type="ARBA" id="ARBA00023136"/>
    </source>
</evidence>
<evidence type="ECO:0000256" key="11">
    <source>
        <dbReference type="ARBA" id="ARBA00023128"/>
    </source>
</evidence>
<dbReference type="GO" id="GO:0006811">
    <property type="term" value="P:monoatomic ion transport"/>
    <property type="evidence" value="ECO:0007669"/>
    <property type="project" value="UniProtKB-KW"/>
</dbReference>
<feature type="transmembrane region" description="Helical" evidence="28">
    <location>
        <begin position="149"/>
        <end position="167"/>
    </location>
</feature>
<keyword evidence="13" id="KW-0325">Glycoprotein</keyword>
<accession>A0A3B5ATB2</accession>
<feature type="transmembrane region" description="Helical" evidence="28">
    <location>
        <begin position="21"/>
        <end position="43"/>
    </location>
</feature>
<evidence type="ECO:0000256" key="5">
    <source>
        <dbReference type="ARBA" id="ARBA00009203"/>
    </source>
</evidence>
<dbReference type="GO" id="GO:0015651">
    <property type="term" value="F:quaternary ammonium group transmembrane transporter activity"/>
    <property type="evidence" value="ECO:0007669"/>
    <property type="project" value="UniProtKB-ARBA"/>
</dbReference>
<feature type="transmembrane region" description="Helical" evidence="28">
    <location>
        <begin position="174"/>
        <end position="197"/>
    </location>
</feature>
<dbReference type="GO" id="GO:0016324">
    <property type="term" value="C:apical plasma membrane"/>
    <property type="evidence" value="ECO:0007669"/>
    <property type="project" value="UniProtKB-SubCell"/>
</dbReference>
<dbReference type="InterPro" id="IPR036259">
    <property type="entry name" value="MFS_trans_sf"/>
</dbReference>
<evidence type="ECO:0000256" key="3">
    <source>
        <dbReference type="ARBA" id="ARBA00004554"/>
    </source>
</evidence>
<comment type="catalytic activity">
    <reaction evidence="16">
        <text>(R)-adrenaline(out) = (R)-adrenaline(in)</text>
        <dbReference type="Rhea" id="RHEA:73875"/>
        <dbReference type="ChEBI" id="CHEBI:71406"/>
    </reaction>
</comment>
<dbReference type="PROSITE" id="PS50850">
    <property type="entry name" value="MFS"/>
    <property type="match status" value="1"/>
</dbReference>
<evidence type="ECO:0000256" key="16">
    <source>
        <dbReference type="ARBA" id="ARBA00035897"/>
    </source>
</evidence>
<comment type="catalytic activity">
    <reaction evidence="18">
        <text>serotonin(out) = serotonin(in)</text>
        <dbReference type="Rhea" id="RHEA:73867"/>
        <dbReference type="ChEBI" id="CHEBI:350546"/>
    </reaction>
</comment>
<dbReference type="GO" id="GO:0051608">
    <property type="term" value="P:histamine transport"/>
    <property type="evidence" value="ECO:0007669"/>
    <property type="project" value="UniProtKB-ARBA"/>
</dbReference>
<evidence type="ECO:0000256" key="25">
    <source>
        <dbReference type="ARBA" id="ARBA00037001"/>
    </source>
</evidence>
<evidence type="ECO:0000256" key="24">
    <source>
        <dbReference type="ARBA" id="ARBA00036998"/>
    </source>
</evidence>
<dbReference type="Gene3D" id="1.20.1250.20">
    <property type="entry name" value="MFS general substrate transporter like domains"/>
    <property type="match status" value="1"/>
</dbReference>
<feature type="transmembrane region" description="Helical" evidence="28">
    <location>
        <begin position="345"/>
        <end position="366"/>
    </location>
</feature>
<dbReference type="PANTHER" id="PTHR24064">
    <property type="entry name" value="SOLUTE CARRIER FAMILY 22 MEMBER"/>
    <property type="match status" value="1"/>
</dbReference>
<evidence type="ECO:0000256" key="8">
    <source>
        <dbReference type="ARBA" id="ARBA00022692"/>
    </source>
</evidence>
<dbReference type="AlphaFoldDB" id="A0A3B5ATB2"/>
<evidence type="ECO:0000256" key="28">
    <source>
        <dbReference type="SAM" id="Phobius"/>
    </source>
</evidence>
<evidence type="ECO:0000256" key="20">
    <source>
        <dbReference type="ARBA" id="ARBA00036490"/>
    </source>
</evidence>
<keyword evidence="12 28" id="KW-0472">Membrane</keyword>
<comment type="subcellular location">
    <subcellularLocation>
        <location evidence="2">Apical cell membrane</location>
        <topology evidence="2">Multi-pass membrane protein</topology>
    </subcellularLocation>
    <subcellularLocation>
        <location evidence="3">Basolateral cell membrane</location>
        <topology evidence="3">Multi-pass membrane protein</topology>
    </subcellularLocation>
    <subcellularLocation>
        <location evidence="1">Mitochondrion membrane</location>
    </subcellularLocation>
    <subcellularLocation>
        <location evidence="4">Nucleus outer membrane</location>
    </subcellularLocation>
</comment>
<dbReference type="GeneTree" id="ENSGT00940000155089"/>
<keyword evidence="6" id="KW-0813">Transport</keyword>
<dbReference type="GO" id="GO:0005640">
    <property type="term" value="C:nuclear outer membrane"/>
    <property type="evidence" value="ECO:0007669"/>
    <property type="project" value="UniProtKB-SubCell"/>
</dbReference>
<evidence type="ECO:0000256" key="19">
    <source>
        <dbReference type="ARBA" id="ARBA00036483"/>
    </source>
</evidence>
<evidence type="ECO:0000256" key="17">
    <source>
        <dbReference type="ARBA" id="ARBA00035901"/>
    </source>
</evidence>
<feature type="transmembrane region" description="Helical" evidence="28">
    <location>
        <begin position="492"/>
        <end position="509"/>
    </location>
</feature>
<keyword evidence="8 28" id="KW-0812">Transmembrane</keyword>
<reference evidence="30" key="1">
    <citation type="submission" date="2023-09" db="UniProtKB">
        <authorList>
            <consortium name="Ensembl"/>
        </authorList>
    </citation>
    <scope>IDENTIFICATION</scope>
</reference>
<dbReference type="GO" id="GO:0015874">
    <property type="term" value="P:norepinephrine transport"/>
    <property type="evidence" value="ECO:0007669"/>
    <property type="project" value="UniProtKB-ARBA"/>
</dbReference>
<feature type="transmembrane region" description="Helical" evidence="28">
    <location>
        <begin position="260"/>
        <end position="278"/>
    </location>
</feature>
<feature type="transmembrane region" description="Helical" evidence="28">
    <location>
        <begin position="400"/>
        <end position="419"/>
    </location>
</feature>
<comment type="catalytic activity">
    <reaction evidence="19">
        <text>dopamine(out) = dopamine(in)</text>
        <dbReference type="Rhea" id="RHEA:73863"/>
        <dbReference type="ChEBI" id="CHEBI:59905"/>
    </reaction>
</comment>
<proteinExistence type="inferred from homology"/>
<evidence type="ECO:0000259" key="29">
    <source>
        <dbReference type="PROSITE" id="PS50850"/>
    </source>
</evidence>
<evidence type="ECO:0000256" key="9">
    <source>
        <dbReference type="ARBA" id="ARBA00022989"/>
    </source>
</evidence>
<comment type="catalytic activity">
    <reaction evidence="20">
        <text>spermidine(in) = spermidine(out)</text>
        <dbReference type="Rhea" id="RHEA:35039"/>
        <dbReference type="ChEBI" id="CHEBI:57834"/>
    </reaction>
</comment>
<keyword evidence="14" id="KW-0539">Nucleus</keyword>
<comment type="similarity">
    <text evidence="5">Belongs to the major facilitator (TC 2.A.1) superfamily. Organic cation transporter (TC 2.A.1.19) family.</text>
</comment>
<feature type="transmembrane region" description="Helical" evidence="28">
    <location>
        <begin position="203"/>
        <end position="225"/>
    </location>
</feature>
<name>A0A3B5ATB2_9TELE</name>
<dbReference type="InterPro" id="IPR005828">
    <property type="entry name" value="MFS_sugar_transport-like"/>
</dbReference>
<dbReference type="STRING" id="144197.ENSSPAP00000021034"/>
<keyword evidence="9 28" id="KW-1133">Transmembrane helix</keyword>
<evidence type="ECO:0000256" key="18">
    <source>
        <dbReference type="ARBA" id="ARBA00036470"/>
    </source>
</evidence>
<comment type="catalytic activity">
    <reaction evidence="21">
        <text>(R)-salsolinol(in) = (R)-salsolinol(out)</text>
        <dbReference type="Rhea" id="RHEA:74791"/>
        <dbReference type="ChEBI" id="CHEBI:194082"/>
    </reaction>
</comment>
<comment type="catalytic activity">
    <reaction evidence="17">
        <text>L-histidyl-L-proline diketopiperazine(in) = L-histidyl-L-proline diketopiperazine(out)</text>
        <dbReference type="Rhea" id="RHEA:74787"/>
        <dbReference type="ChEBI" id="CHEBI:90039"/>
    </reaction>
</comment>
<protein>
    <recommendedName>
        <fullName evidence="26">Solute carrier family 22 member 3</fullName>
    </recommendedName>
    <alternativeName>
        <fullName evidence="27">Organic cation transporter 3</fullName>
    </alternativeName>
</protein>
<evidence type="ECO:0000256" key="22">
    <source>
        <dbReference type="ARBA" id="ARBA00036754"/>
    </source>
</evidence>
<comment type="catalytic activity">
    <reaction evidence="24">
        <text>tyramine(in) = tyramine(out)</text>
        <dbReference type="Rhea" id="RHEA:74783"/>
        <dbReference type="ChEBI" id="CHEBI:327995"/>
    </reaction>
</comment>
<evidence type="ECO:0000256" key="10">
    <source>
        <dbReference type="ARBA" id="ARBA00023065"/>
    </source>
</evidence>
<evidence type="ECO:0000256" key="14">
    <source>
        <dbReference type="ARBA" id="ARBA00023242"/>
    </source>
</evidence>
<dbReference type="Ensembl" id="ENSSPAT00000021352.1">
    <property type="protein sequence ID" value="ENSSPAP00000021034.1"/>
    <property type="gene ID" value="ENSSPAG00000015822.1"/>
</dbReference>
<evidence type="ECO:0000256" key="6">
    <source>
        <dbReference type="ARBA" id="ARBA00022448"/>
    </source>
</evidence>
<evidence type="ECO:0000256" key="13">
    <source>
        <dbReference type="ARBA" id="ARBA00023180"/>
    </source>
</evidence>
<sequence length="539" mass="60013">MANMDKLIQHIGDFGPFQKRIVALGSLPLIFFAFVLVGVVFIGHTPDHWCWSPGAERLREECGWTDVEVQKVTVPRSGQSGSFSRCERFAVDWSKSQNKCHELDWWQTSNATQLVPCGSRWMFDNSHSTTVSEFSLVCGKAWLADLNQVSLACGFFVGAFINGYLADRFGRKPCFIASMLGMGISGVGVMLSPWYPLLLTFRFVQGFCGKGAWIASYVLVIEFFGSDNRKFVSMVSRTFYSMGMVILPGLAYYLSSWRTLQLAMSLPCLLFISYHWLVPESPRWLFSQNRAGEAMKIVANIAKCNGRCLPQNLPEITVLEEKKEVHPVSFLDLFRTPVIRKNTVILTYAWFTSTVVFQGLVLRLGITGGNLFLDFFISAVVELPTGFIFYLLVDRVGRRSLMAFANLTAGVACLVVPFLSTDFSRSRKLIAIIGRLAVAIGFETVNFANTEMYPTPLRNLGLSVCSSASDMGAIVAPFLLYRLASIWMELPLILYGVMSVLYSALVTMLPEMSGVALPETIEDVENLKGLEVTPKSTIP</sequence>
<dbReference type="GO" id="GO:0005326">
    <property type="term" value="F:neurotransmitter transmembrane transporter activity"/>
    <property type="evidence" value="ECO:0007669"/>
    <property type="project" value="UniProtKB-ARBA"/>
</dbReference>
<evidence type="ECO:0000256" key="7">
    <source>
        <dbReference type="ARBA" id="ARBA00022475"/>
    </source>
</evidence>
<comment type="catalytic activity">
    <reaction evidence="23">
        <text>(R)-noradrenaline(out) = (R)-noradrenaline(in)</text>
        <dbReference type="Rhea" id="RHEA:73871"/>
        <dbReference type="ChEBI" id="CHEBI:72587"/>
    </reaction>
</comment>
<dbReference type="GO" id="GO:0008504">
    <property type="term" value="F:monoamine transmembrane transporter activity"/>
    <property type="evidence" value="ECO:0007669"/>
    <property type="project" value="UniProtKB-ARBA"/>
</dbReference>
<keyword evidence="10" id="KW-0406">Ion transport</keyword>
<evidence type="ECO:0000256" key="4">
    <source>
        <dbReference type="ARBA" id="ARBA00004649"/>
    </source>
</evidence>
<evidence type="ECO:0000256" key="2">
    <source>
        <dbReference type="ARBA" id="ARBA00004424"/>
    </source>
</evidence>
<evidence type="ECO:0000256" key="26">
    <source>
        <dbReference type="ARBA" id="ARBA00072456"/>
    </source>
</evidence>
<dbReference type="GO" id="GO:0016323">
    <property type="term" value="C:basolateral plasma membrane"/>
    <property type="evidence" value="ECO:0007669"/>
    <property type="project" value="UniProtKB-SubCell"/>
</dbReference>
<dbReference type="SUPFAM" id="SSF103473">
    <property type="entry name" value="MFS general substrate transporter"/>
    <property type="match status" value="1"/>
</dbReference>
<keyword evidence="7" id="KW-1003">Cell membrane</keyword>
<comment type="catalytic activity">
    <reaction evidence="15">
        <text>agmatine(out) = agmatine(in)</text>
        <dbReference type="Rhea" id="RHEA:72131"/>
        <dbReference type="ChEBI" id="CHEBI:58145"/>
    </reaction>
</comment>
<feature type="transmembrane region" description="Helical" evidence="28">
    <location>
        <begin position="237"/>
        <end position="254"/>
    </location>
</feature>
<feature type="transmembrane region" description="Helical" evidence="28">
    <location>
        <begin position="460"/>
        <end position="480"/>
    </location>
</feature>
<keyword evidence="11" id="KW-0496">Mitochondrion</keyword>